<dbReference type="Proteomes" id="UP000191680">
    <property type="component" value="Unassembled WGS sequence"/>
</dbReference>
<evidence type="ECO:0000256" key="2">
    <source>
        <dbReference type="SAM" id="SignalP"/>
    </source>
</evidence>
<organism evidence="4 5">
    <name type="scientific">Croceivirga radicis</name>
    <dbReference type="NCBI Taxonomy" id="1929488"/>
    <lineage>
        <taxon>Bacteria</taxon>
        <taxon>Pseudomonadati</taxon>
        <taxon>Bacteroidota</taxon>
        <taxon>Flavobacteriia</taxon>
        <taxon>Flavobacteriales</taxon>
        <taxon>Flavobacteriaceae</taxon>
        <taxon>Croceivirga</taxon>
    </lineage>
</organism>
<evidence type="ECO:0000313" key="5">
    <source>
        <dbReference type="Proteomes" id="UP000191680"/>
    </source>
</evidence>
<keyword evidence="5" id="KW-1185">Reference proteome</keyword>
<dbReference type="RefSeq" id="WP_080317927.1">
    <property type="nucleotide sequence ID" value="NZ_MTBC01000001.1"/>
</dbReference>
<feature type="chain" id="PRO_5012302880" description="SbsA Ig-like domain-containing protein" evidence="2">
    <location>
        <begin position="25"/>
        <end position="539"/>
    </location>
</feature>
<dbReference type="InterPro" id="IPR032812">
    <property type="entry name" value="SbsA_Ig"/>
</dbReference>
<proteinExistence type="predicted"/>
<evidence type="ECO:0000313" key="4">
    <source>
        <dbReference type="EMBL" id="OQD44425.1"/>
    </source>
</evidence>
<evidence type="ECO:0000259" key="3">
    <source>
        <dbReference type="Pfam" id="PF13205"/>
    </source>
</evidence>
<dbReference type="EMBL" id="MTBC01000001">
    <property type="protein sequence ID" value="OQD44425.1"/>
    <property type="molecule type" value="Genomic_DNA"/>
</dbReference>
<protein>
    <recommendedName>
        <fullName evidence="3">SbsA Ig-like domain-containing protein</fullName>
    </recommendedName>
</protein>
<gene>
    <name evidence="4" type="ORF">BUL40_02415</name>
</gene>
<dbReference type="Pfam" id="PF13205">
    <property type="entry name" value="Big_5"/>
    <property type="match status" value="1"/>
</dbReference>
<sequence>MKLVQRFFSFLFLMLVCVSLWQCARRGSPSGGPKDVTPPKLVKTEPENLTKNFKGNRIKLTYDEYIKLKDVQEQLIISPPLKYQPEIKPQGSASKTIELVFKDTLRENTTYTINFGQSVVDHNEGNPYNLLTFVFSTGDVIDSLTLTGAVRDAFNRKADEFISVMLYEMDSAYTDSTIYKYPPNYMTNTLDSLPVFTLRYLKAGQYKLFALKDKAKNNVFDQRADKIGFLEDTITLPTDSIYLLKLFQEVPDYKASVPSYVAKNKIIFGYQGNGDSLQITPLTTLPDSVNTLVRKEVEKDTLNYWLTPTDLDSILFTVTNEQKKLIDTFTVKTRKLPLDSLKIVPSHSSKINFEESFYFSANTPLTAIDTAYISILDKDSTSVNFYSKLDTVQNKVNLNFQLLDNQNYYVSALPGAITDFFGTQNDTLQIKLTTASYADYGDLRFNIKGDITYPLIVQLTNKKDELVREVYLEEDKPIDFPKILPNEYQIRVIFDANGNGKWDSGNYLQKVQPEKVVYYPDIIEVRAFSEYENTFTIKE</sequence>
<evidence type="ECO:0000256" key="1">
    <source>
        <dbReference type="ARBA" id="ARBA00022729"/>
    </source>
</evidence>
<keyword evidence="1 2" id="KW-0732">Signal</keyword>
<name>A0A1V6LWC7_9FLAO</name>
<accession>A0A1V6LWC7</accession>
<feature type="signal peptide" evidence="2">
    <location>
        <begin position="1"/>
        <end position="24"/>
    </location>
</feature>
<reference evidence="4 5" key="1">
    <citation type="submission" date="2016-12" db="EMBL/GenBank/DDBJ databases">
        <authorList>
            <person name="Song W.-J."/>
            <person name="Kurnit D.M."/>
        </authorList>
    </citation>
    <scope>NUCLEOTIDE SEQUENCE [LARGE SCALE GENOMIC DNA]</scope>
    <source>
        <strain evidence="4 5">HSG9</strain>
    </source>
</reference>
<comment type="caution">
    <text evidence="4">The sequence shown here is derived from an EMBL/GenBank/DDBJ whole genome shotgun (WGS) entry which is preliminary data.</text>
</comment>
<dbReference type="OrthoDB" id="9809989at2"/>
<feature type="domain" description="SbsA Ig-like" evidence="3">
    <location>
        <begin position="35"/>
        <end position="137"/>
    </location>
</feature>
<dbReference type="AlphaFoldDB" id="A0A1V6LWC7"/>